<dbReference type="AlphaFoldDB" id="A0A6P1NFJ5"/>
<gene>
    <name evidence="1" type="ORF">GU243_04025</name>
</gene>
<reference evidence="1 2" key="1">
    <citation type="submission" date="2020-01" db="EMBL/GenBank/DDBJ databases">
        <title>Pseudarthrobacter psychrotolerans sp. nov., isolated from antarctic soil.</title>
        <authorList>
            <person name="Shin Y."/>
            <person name="Park W."/>
        </authorList>
    </citation>
    <scope>NUCLEOTIDE SEQUENCE [LARGE SCALE GENOMIC DNA]</scope>
    <source>
        <strain evidence="1 2">YJ56</strain>
    </source>
</reference>
<evidence type="ECO:0000313" key="1">
    <source>
        <dbReference type="EMBL" id="QHK19056.1"/>
    </source>
</evidence>
<protein>
    <submittedName>
        <fullName evidence="1">Uncharacterized protein</fullName>
    </submittedName>
</protein>
<accession>A0A6P1NFJ5</accession>
<sequence length="51" mass="5545">MLLLLSSLNFLFDAGRGEGSHSHNGGIGKTDFPTGRLTSTAWEGWWHEDAA</sequence>
<organism evidence="1 2">
    <name type="scientific">Pseudarthrobacter psychrotolerans</name>
    <dbReference type="NCBI Taxonomy" id="2697569"/>
    <lineage>
        <taxon>Bacteria</taxon>
        <taxon>Bacillati</taxon>
        <taxon>Actinomycetota</taxon>
        <taxon>Actinomycetes</taxon>
        <taxon>Micrococcales</taxon>
        <taxon>Micrococcaceae</taxon>
        <taxon>Pseudarthrobacter</taxon>
    </lineage>
</organism>
<name>A0A6P1NFJ5_9MICC</name>
<proteinExistence type="predicted"/>
<evidence type="ECO:0000313" key="2">
    <source>
        <dbReference type="Proteomes" id="UP000464186"/>
    </source>
</evidence>
<dbReference type="KEGG" id="psey:GU243_04025"/>
<dbReference type="EMBL" id="CP047898">
    <property type="protein sequence ID" value="QHK19056.1"/>
    <property type="molecule type" value="Genomic_DNA"/>
</dbReference>
<keyword evidence="2" id="KW-1185">Reference proteome</keyword>
<dbReference type="Proteomes" id="UP000464186">
    <property type="component" value="Chromosome"/>
</dbReference>